<dbReference type="GO" id="GO:0005886">
    <property type="term" value="C:plasma membrane"/>
    <property type="evidence" value="ECO:0007669"/>
    <property type="project" value="UniProtKB-SubCell"/>
</dbReference>
<evidence type="ECO:0000256" key="5">
    <source>
        <dbReference type="ARBA" id="ARBA00023239"/>
    </source>
</evidence>
<evidence type="ECO:0000313" key="10">
    <source>
        <dbReference type="Proteomes" id="UP000031526"/>
    </source>
</evidence>
<comment type="similarity">
    <text evidence="7">Belongs to the transglycosylase MltG family.</text>
</comment>
<reference evidence="8 10" key="2">
    <citation type="journal article" date="2016" name="Appl. Microbiol. Biotechnol.">
        <title>Exploiting the genome sequence of Streptomyces nodosus for enhanced antibiotic production.</title>
        <authorList>
            <person name="Sweeney P."/>
            <person name="Murphy C.D."/>
            <person name="Caffrey P."/>
        </authorList>
    </citation>
    <scope>NUCLEOTIDE SEQUENCE [LARGE SCALE GENOMIC DNA]</scope>
    <source>
        <strain evidence="8 10">ATCC 14899</strain>
    </source>
</reference>
<protein>
    <recommendedName>
        <fullName evidence="7">Endolytic murein transglycosylase</fullName>
        <ecNumber evidence="7">4.2.2.29</ecNumber>
    </recommendedName>
    <alternativeName>
        <fullName evidence="7">Peptidoglycan lytic transglycosylase</fullName>
    </alternativeName>
    <alternativeName>
        <fullName evidence="7">Peptidoglycan polymerization terminase</fullName>
    </alternativeName>
</protein>
<dbReference type="Gene3D" id="3.30.160.60">
    <property type="entry name" value="Classic Zinc Finger"/>
    <property type="match status" value="1"/>
</dbReference>
<dbReference type="KEGG" id="snq:CP978_31115"/>
<dbReference type="Proteomes" id="UP000325763">
    <property type="component" value="Chromosome"/>
</dbReference>
<evidence type="ECO:0000256" key="2">
    <source>
        <dbReference type="ARBA" id="ARBA00022692"/>
    </source>
</evidence>
<comment type="catalytic activity">
    <reaction evidence="7">
        <text>a peptidoglycan chain = a peptidoglycan chain with N-acetyl-1,6-anhydromuramyl-[peptide] at the reducing end + a peptidoglycan chain with N-acetylglucosamine at the non-reducing end.</text>
        <dbReference type="EC" id="4.2.2.29"/>
    </reaction>
</comment>
<dbReference type="GO" id="GO:0071555">
    <property type="term" value="P:cell wall organization"/>
    <property type="evidence" value="ECO:0007669"/>
    <property type="project" value="UniProtKB-KW"/>
</dbReference>
<reference evidence="10" key="1">
    <citation type="submission" date="2014-09" db="EMBL/GenBank/DDBJ databases">
        <title>Sequence of the Streptomyces nodosus genome.</title>
        <authorList>
            <person name="Sweeney P."/>
            <person name="Stephens N."/>
            <person name="Murphy C."/>
            <person name="Caffrey P."/>
        </authorList>
    </citation>
    <scope>NUCLEOTIDE SEQUENCE [LARGE SCALE GENOMIC DNA]</scope>
    <source>
        <strain evidence="10">ATCC 14899</strain>
    </source>
</reference>
<dbReference type="CDD" id="cd08010">
    <property type="entry name" value="MltG_like"/>
    <property type="match status" value="1"/>
</dbReference>
<reference evidence="9 11" key="3">
    <citation type="submission" date="2017-09" db="EMBL/GenBank/DDBJ databases">
        <title>Streptomyces genome completion.</title>
        <authorList>
            <person name="Lee N."/>
            <person name="Cho B.-K."/>
        </authorList>
    </citation>
    <scope>NUCLEOTIDE SEQUENCE [LARGE SCALE GENOMIC DNA]</scope>
    <source>
        <strain evidence="9 11">ATCC 14899</strain>
    </source>
</reference>
<comment type="function">
    <text evidence="7">Functions as a peptidoglycan terminase that cleaves nascent peptidoglycan strands endolytically to terminate their elongation.</text>
</comment>
<dbReference type="OrthoDB" id="9814591at2"/>
<dbReference type="EMBL" id="CP009313">
    <property type="protein sequence ID" value="AJE43895.1"/>
    <property type="molecule type" value="Genomic_DNA"/>
</dbReference>
<evidence type="ECO:0000313" key="11">
    <source>
        <dbReference type="Proteomes" id="UP000325763"/>
    </source>
</evidence>
<keyword evidence="4 7" id="KW-0472">Membrane</keyword>
<evidence type="ECO:0000256" key="7">
    <source>
        <dbReference type="HAMAP-Rule" id="MF_02065"/>
    </source>
</evidence>
<evidence type="ECO:0000256" key="6">
    <source>
        <dbReference type="ARBA" id="ARBA00023316"/>
    </source>
</evidence>
<dbReference type="HOGENOM" id="CLU_025574_2_3_11"/>
<feature type="site" description="Important for catalytic activity" evidence="7">
    <location>
        <position position="158"/>
    </location>
</feature>
<keyword evidence="6 7" id="KW-0961">Cell wall biogenesis/degradation</keyword>
<dbReference type="EC" id="4.2.2.29" evidence="7"/>
<dbReference type="EMBL" id="CP023747">
    <property type="protein sequence ID" value="QEV42400.1"/>
    <property type="molecule type" value="Genomic_DNA"/>
</dbReference>
<dbReference type="GO" id="GO:0008932">
    <property type="term" value="F:lytic endotransglycosylase activity"/>
    <property type="evidence" value="ECO:0007669"/>
    <property type="project" value="UniProtKB-UniRule"/>
</dbReference>
<dbReference type="Proteomes" id="UP000031526">
    <property type="component" value="Chromosome"/>
</dbReference>
<evidence type="ECO:0000256" key="3">
    <source>
        <dbReference type="ARBA" id="ARBA00022989"/>
    </source>
</evidence>
<evidence type="ECO:0000256" key="1">
    <source>
        <dbReference type="ARBA" id="ARBA00022475"/>
    </source>
</evidence>
<sequence>MQTNTPSGKQTPRGTRRRRATLVVIGAVVAATAVAVPLLMLQRNEENRYISLVIPEGWRAGQIYRAVDKALDLPPGSTMKSLVKAHLPLPAAAQGNPEGYLFPATYPIRRKASPESVLRYMVDTANKRFSLGSLTAGAQRNAMSGYQTVTMASIVQSEAATGEDMRKVARVILNRMERDMPLQMDATLNYAKDRFTLDTSVADTKIDSPYNTYRHMGLPPTPIASPGTEALRAVLNPTPGDWLYFVTVKPGDTRFSATYEEHLRNVAEFNRLRAGSSPSS</sequence>
<keyword evidence="1 7" id="KW-1003">Cell membrane</keyword>
<dbReference type="InterPro" id="IPR003770">
    <property type="entry name" value="MLTG-like"/>
</dbReference>
<feature type="transmembrane region" description="Helical" evidence="7">
    <location>
        <begin position="20"/>
        <end position="41"/>
    </location>
</feature>
<evidence type="ECO:0000313" key="8">
    <source>
        <dbReference type="EMBL" id="AJE43895.1"/>
    </source>
</evidence>
<dbReference type="RefSeq" id="WP_043446430.1">
    <property type="nucleotide sequence ID" value="NZ_CP009313.1"/>
</dbReference>
<keyword evidence="5 7" id="KW-0456">Lyase</keyword>
<keyword evidence="3 7" id="KW-1133">Transmembrane helix</keyword>
<name>A0A0B5DRG5_9ACTN</name>
<dbReference type="Pfam" id="PF02618">
    <property type="entry name" value="YceG"/>
    <property type="match status" value="1"/>
</dbReference>
<comment type="subcellular location">
    <subcellularLocation>
        <location evidence="7">Cell membrane</location>
        <topology evidence="7">Single-pass membrane protein</topology>
    </subcellularLocation>
</comment>
<keyword evidence="10" id="KW-1185">Reference proteome</keyword>
<gene>
    <name evidence="7 9" type="primary">mltG</name>
    <name evidence="9" type="ORF">CP978_31115</name>
    <name evidence="8" type="ORF">SNOD_30810</name>
</gene>
<dbReference type="PANTHER" id="PTHR30518:SF2">
    <property type="entry name" value="ENDOLYTIC MUREIN TRANSGLYCOSYLASE"/>
    <property type="match status" value="1"/>
</dbReference>
<evidence type="ECO:0000256" key="4">
    <source>
        <dbReference type="ARBA" id="ARBA00023136"/>
    </source>
</evidence>
<dbReference type="STRING" id="40318.SNOD_30810"/>
<dbReference type="HAMAP" id="MF_02065">
    <property type="entry name" value="MltG"/>
    <property type="match status" value="1"/>
</dbReference>
<dbReference type="NCBIfam" id="TIGR00247">
    <property type="entry name" value="endolytic transglycosylase MltG"/>
    <property type="match status" value="1"/>
</dbReference>
<evidence type="ECO:0000313" key="9">
    <source>
        <dbReference type="EMBL" id="QEV42400.1"/>
    </source>
</evidence>
<keyword evidence="2 7" id="KW-0812">Transmembrane</keyword>
<organism evidence="8 10">
    <name type="scientific">Streptomyces nodosus</name>
    <dbReference type="NCBI Taxonomy" id="40318"/>
    <lineage>
        <taxon>Bacteria</taxon>
        <taxon>Bacillati</taxon>
        <taxon>Actinomycetota</taxon>
        <taxon>Actinomycetes</taxon>
        <taxon>Kitasatosporales</taxon>
        <taxon>Streptomycetaceae</taxon>
        <taxon>Streptomyces</taxon>
    </lineage>
</organism>
<dbReference type="GO" id="GO:0009252">
    <property type="term" value="P:peptidoglycan biosynthetic process"/>
    <property type="evidence" value="ECO:0007669"/>
    <property type="project" value="UniProtKB-UniRule"/>
</dbReference>
<accession>A0A0B5DRG5</accession>
<dbReference type="AlphaFoldDB" id="A0A0B5DRG5"/>
<proteinExistence type="inferred from homology"/>
<dbReference type="PANTHER" id="PTHR30518">
    <property type="entry name" value="ENDOLYTIC MUREIN TRANSGLYCOSYLASE"/>
    <property type="match status" value="1"/>
</dbReference>